<evidence type="ECO:0000256" key="2">
    <source>
        <dbReference type="ARBA" id="ARBA00023015"/>
    </source>
</evidence>
<dbReference type="InterPro" id="IPR039425">
    <property type="entry name" value="RNA_pol_sigma-70-like"/>
</dbReference>
<dbReference type="InterPro" id="IPR013324">
    <property type="entry name" value="RNA_pol_sigma_r3/r4-like"/>
</dbReference>
<dbReference type="InterPro" id="IPR013249">
    <property type="entry name" value="RNA_pol_sigma70_r4_t2"/>
</dbReference>
<organism evidence="8 9">
    <name type="scientific">Salinimonas profundi</name>
    <dbReference type="NCBI Taxonomy" id="2729140"/>
    <lineage>
        <taxon>Bacteria</taxon>
        <taxon>Pseudomonadati</taxon>
        <taxon>Pseudomonadota</taxon>
        <taxon>Gammaproteobacteria</taxon>
        <taxon>Alteromonadales</taxon>
        <taxon>Alteromonadaceae</taxon>
        <taxon>Alteromonas/Salinimonas group</taxon>
        <taxon>Salinimonas</taxon>
    </lineage>
</organism>
<keyword evidence="9" id="KW-1185">Reference proteome</keyword>
<evidence type="ECO:0000256" key="3">
    <source>
        <dbReference type="ARBA" id="ARBA00023082"/>
    </source>
</evidence>
<comment type="caution">
    <text evidence="8">The sequence shown here is derived from an EMBL/GenBank/DDBJ whole genome shotgun (WGS) entry which is preliminary data.</text>
</comment>
<dbReference type="Proteomes" id="UP000624419">
    <property type="component" value="Unassembled WGS sequence"/>
</dbReference>
<sequence length="164" mass="18515">MDFEQVFSQYGPLLSRVAASYEAQPALRDELAQDISLAVWQSLQRYEGRSNIKTYILKVAHNRAVSHVSRQVKHPATDTFEDNNTMFCEQKQGGPGAHAEQAQARQRLLDAIRLLPIQSRQVITLSLEGLSYDEIADVCGLQRTHVGVLLNRAKTAIQRRLKDE</sequence>
<dbReference type="SUPFAM" id="SSF88659">
    <property type="entry name" value="Sigma3 and sigma4 domains of RNA polymerase sigma factors"/>
    <property type="match status" value="1"/>
</dbReference>
<dbReference type="Gene3D" id="1.10.10.10">
    <property type="entry name" value="Winged helix-like DNA-binding domain superfamily/Winged helix DNA-binding domain"/>
    <property type="match status" value="1"/>
</dbReference>
<feature type="domain" description="RNA polymerase sigma-70 region 2" evidence="6">
    <location>
        <begin position="7"/>
        <end position="71"/>
    </location>
</feature>
<dbReference type="PANTHER" id="PTHR43133:SF8">
    <property type="entry name" value="RNA POLYMERASE SIGMA FACTOR HI_1459-RELATED"/>
    <property type="match status" value="1"/>
</dbReference>
<evidence type="ECO:0000259" key="6">
    <source>
        <dbReference type="Pfam" id="PF04542"/>
    </source>
</evidence>
<accession>A0ABR8LKD1</accession>
<dbReference type="InterPro" id="IPR014284">
    <property type="entry name" value="RNA_pol_sigma-70_dom"/>
</dbReference>
<name>A0ABR8LKD1_9ALTE</name>
<keyword evidence="4" id="KW-0238">DNA-binding</keyword>
<dbReference type="SUPFAM" id="SSF88946">
    <property type="entry name" value="Sigma2 domain of RNA polymerase sigma factors"/>
    <property type="match status" value="1"/>
</dbReference>
<evidence type="ECO:0000256" key="1">
    <source>
        <dbReference type="ARBA" id="ARBA00010641"/>
    </source>
</evidence>
<dbReference type="Pfam" id="PF04542">
    <property type="entry name" value="Sigma70_r2"/>
    <property type="match status" value="1"/>
</dbReference>
<reference evidence="8 9" key="1">
    <citation type="submission" date="2020-04" db="EMBL/GenBank/DDBJ databases">
        <title>Salinimonas sp. HHU 13199.</title>
        <authorList>
            <person name="Cui X."/>
            <person name="Zhang D."/>
        </authorList>
    </citation>
    <scope>NUCLEOTIDE SEQUENCE [LARGE SCALE GENOMIC DNA]</scope>
    <source>
        <strain evidence="8 9">HHU 13199</strain>
    </source>
</reference>
<protein>
    <submittedName>
        <fullName evidence="8">RNA polymerase sigma factor</fullName>
    </submittedName>
</protein>
<proteinExistence type="inferred from homology"/>
<evidence type="ECO:0000256" key="4">
    <source>
        <dbReference type="ARBA" id="ARBA00023125"/>
    </source>
</evidence>
<dbReference type="EMBL" id="JABBXD010000003">
    <property type="protein sequence ID" value="MBD3585763.1"/>
    <property type="molecule type" value="Genomic_DNA"/>
</dbReference>
<dbReference type="PANTHER" id="PTHR43133">
    <property type="entry name" value="RNA POLYMERASE ECF-TYPE SIGMA FACTO"/>
    <property type="match status" value="1"/>
</dbReference>
<dbReference type="Gene3D" id="1.10.1740.10">
    <property type="match status" value="1"/>
</dbReference>
<keyword evidence="5" id="KW-0804">Transcription</keyword>
<keyword evidence="2" id="KW-0805">Transcription regulation</keyword>
<dbReference type="InterPro" id="IPR036388">
    <property type="entry name" value="WH-like_DNA-bd_sf"/>
</dbReference>
<evidence type="ECO:0000259" key="7">
    <source>
        <dbReference type="Pfam" id="PF08281"/>
    </source>
</evidence>
<dbReference type="CDD" id="cd06171">
    <property type="entry name" value="Sigma70_r4"/>
    <property type="match status" value="1"/>
</dbReference>
<dbReference type="InterPro" id="IPR013325">
    <property type="entry name" value="RNA_pol_sigma_r2"/>
</dbReference>
<keyword evidence="3" id="KW-0731">Sigma factor</keyword>
<evidence type="ECO:0000313" key="8">
    <source>
        <dbReference type="EMBL" id="MBD3585763.1"/>
    </source>
</evidence>
<comment type="similarity">
    <text evidence="1">Belongs to the sigma-70 factor family. ECF subfamily.</text>
</comment>
<dbReference type="InterPro" id="IPR007627">
    <property type="entry name" value="RNA_pol_sigma70_r2"/>
</dbReference>
<dbReference type="RefSeq" id="WP_191024115.1">
    <property type="nucleotide sequence ID" value="NZ_JABBXD010000003.1"/>
</dbReference>
<gene>
    <name evidence="8" type="ORF">HHX48_08460</name>
</gene>
<evidence type="ECO:0000256" key="5">
    <source>
        <dbReference type="ARBA" id="ARBA00023163"/>
    </source>
</evidence>
<dbReference type="NCBIfam" id="TIGR02937">
    <property type="entry name" value="sigma70-ECF"/>
    <property type="match status" value="1"/>
</dbReference>
<dbReference type="Pfam" id="PF08281">
    <property type="entry name" value="Sigma70_r4_2"/>
    <property type="match status" value="1"/>
</dbReference>
<feature type="domain" description="RNA polymerase sigma factor 70 region 4 type 2" evidence="7">
    <location>
        <begin position="105"/>
        <end position="156"/>
    </location>
</feature>
<evidence type="ECO:0000313" key="9">
    <source>
        <dbReference type="Proteomes" id="UP000624419"/>
    </source>
</evidence>